<evidence type="ECO:0000313" key="2">
    <source>
        <dbReference type="EMBL" id="GAG17590.1"/>
    </source>
</evidence>
<gene>
    <name evidence="2" type="ORF">S01H1_54479</name>
</gene>
<dbReference type="EMBL" id="BARS01035354">
    <property type="protein sequence ID" value="GAG17590.1"/>
    <property type="molecule type" value="Genomic_DNA"/>
</dbReference>
<feature type="region of interest" description="Disordered" evidence="1">
    <location>
        <begin position="1"/>
        <end position="33"/>
    </location>
</feature>
<feature type="compositionally biased region" description="Basic residues" evidence="1">
    <location>
        <begin position="1"/>
        <end position="32"/>
    </location>
</feature>
<evidence type="ECO:0000256" key="1">
    <source>
        <dbReference type="SAM" id="MobiDB-lite"/>
    </source>
</evidence>
<organism evidence="2">
    <name type="scientific">marine sediment metagenome</name>
    <dbReference type="NCBI Taxonomy" id="412755"/>
    <lineage>
        <taxon>unclassified sequences</taxon>
        <taxon>metagenomes</taxon>
        <taxon>ecological metagenomes</taxon>
    </lineage>
</organism>
<accession>X0VH35</accession>
<comment type="caution">
    <text evidence="2">The sequence shown here is derived from an EMBL/GenBank/DDBJ whole genome shotgun (WGS) entry which is preliminary data.</text>
</comment>
<reference evidence="2" key="1">
    <citation type="journal article" date="2014" name="Front. Microbiol.">
        <title>High frequency of phylogenetically diverse reductive dehalogenase-homologous genes in deep subseafloor sedimentary metagenomes.</title>
        <authorList>
            <person name="Kawai M."/>
            <person name="Futagami T."/>
            <person name="Toyoda A."/>
            <person name="Takaki Y."/>
            <person name="Nishi S."/>
            <person name="Hori S."/>
            <person name="Arai W."/>
            <person name="Tsubouchi T."/>
            <person name="Morono Y."/>
            <person name="Uchiyama I."/>
            <person name="Ito T."/>
            <person name="Fujiyama A."/>
            <person name="Inagaki F."/>
            <person name="Takami H."/>
        </authorList>
    </citation>
    <scope>NUCLEOTIDE SEQUENCE</scope>
    <source>
        <strain evidence="2">Expedition CK06-06</strain>
    </source>
</reference>
<sequence>MAKKKTINRVSVRKKAKGAPKKKKSNEHKHKLGKDEFKVLSSEPVEFTLDLATEMSDIEHFCGERDLRDMHVNYLVREMEDGKGR</sequence>
<feature type="non-terminal residue" evidence="2">
    <location>
        <position position="85"/>
    </location>
</feature>
<protein>
    <submittedName>
        <fullName evidence="2">Uncharacterized protein</fullName>
    </submittedName>
</protein>
<proteinExistence type="predicted"/>
<dbReference type="AlphaFoldDB" id="X0VH35"/>
<name>X0VH35_9ZZZZ</name>